<name>A0AAN7XPU0_ELEMC</name>
<dbReference type="Proteomes" id="UP001346869">
    <property type="component" value="Unassembled WGS sequence"/>
</dbReference>
<proteinExistence type="predicted"/>
<comment type="caution">
    <text evidence="1">The sequence shown here is derived from an EMBL/GenBank/DDBJ whole genome shotgun (WGS) entry which is preliminary data.</text>
</comment>
<organism evidence="1 2">
    <name type="scientific">Eleginops maclovinus</name>
    <name type="common">Patagonian blennie</name>
    <name type="synonym">Eleginus maclovinus</name>
    <dbReference type="NCBI Taxonomy" id="56733"/>
    <lineage>
        <taxon>Eukaryota</taxon>
        <taxon>Metazoa</taxon>
        <taxon>Chordata</taxon>
        <taxon>Craniata</taxon>
        <taxon>Vertebrata</taxon>
        <taxon>Euteleostomi</taxon>
        <taxon>Actinopterygii</taxon>
        <taxon>Neopterygii</taxon>
        <taxon>Teleostei</taxon>
        <taxon>Neoteleostei</taxon>
        <taxon>Acanthomorphata</taxon>
        <taxon>Eupercaria</taxon>
        <taxon>Perciformes</taxon>
        <taxon>Notothenioidei</taxon>
        <taxon>Eleginopidae</taxon>
        <taxon>Eleginops</taxon>
    </lineage>
</organism>
<sequence length="67" mass="7704">MGHSQSRRSALVPVGVLPPSPRTVCVHRLAEPPHRFCCHYQHFSYPERAMSYSPPYSPGLFKKPDRR</sequence>
<keyword evidence="2" id="KW-1185">Reference proteome</keyword>
<dbReference type="EMBL" id="JAUZQC010000010">
    <property type="protein sequence ID" value="KAK5864737.1"/>
    <property type="molecule type" value="Genomic_DNA"/>
</dbReference>
<dbReference type="AlphaFoldDB" id="A0AAN7XPU0"/>
<evidence type="ECO:0000313" key="2">
    <source>
        <dbReference type="Proteomes" id="UP001346869"/>
    </source>
</evidence>
<reference evidence="1 2" key="2">
    <citation type="journal article" date="2023" name="Mol. Biol. Evol.">
        <title>Genomics of Secondarily Temperate Adaptation in the Only Non-Antarctic Icefish.</title>
        <authorList>
            <person name="Rivera-Colon A.G."/>
            <person name="Rayamajhi N."/>
            <person name="Minhas B.F."/>
            <person name="Madrigal G."/>
            <person name="Bilyk K.T."/>
            <person name="Yoon V."/>
            <person name="Hune M."/>
            <person name="Gregory S."/>
            <person name="Cheng C.H.C."/>
            <person name="Catchen J.M."/>
        </authorList>
    </citation>
    <scope>NUCLEOTIDE SEQUENCE [LARGE SCALE GENOMIC DNA]</scope>
    <source>
        <strain evidence="1">JMC-PN-2008</strain>
    </source>
</reference>
<evidence type="ECO:0000313" key="1">
    <source>
        <dbReference type="EMBL" id="KAK5864737.1"/>
    </source>
</evidence>
<reference evidence="1 2" key="1">
    <citation type="journal article" date="2023" name="Genes (Basel)">
        <title>Chromosome-Level Genome Assembly and Circadian Gene Repertoire of the Patagonia Blennie Eleginops maclovinus-The Closest Ancestral Proxy of Antarctic Cryonotothenioids.</title>
        <authorList>
            <person name="Cheng C.C."/>
            <person name="Rivera-Colon A.G."/>
            <person name="Minhas B.F."/>
            <person name="Wilson L."/>
            <person name="Rayamajhi N."/>
            <person name="Vargas-Chacoff L."/>
            <person name="Catchen J.M."/>
        </authorList>
    </citation>
    <scope>NUCLEOTIDE SEQUENCE [LARGE SCALE GENOMIC DNA]</scope>
    <source>
        <strain evidence="1">JMC-PN-2008</strain>
    </source>
</reference>
<accession>A0AAN7XPU0</accession>
<gene>
    <name evidence="1" type="ORF">PBY51_015955</name>
</gene>
<protein>
    <submittedName>
        <fullName evidence="1">Uncharacterized protein</fullName>
    </submittedName>
</protein>